<dbReference type="GeneID" id="5491878"/>
<organism evidence="1 2">
    <name type="scientific">Sclerotinia sclerotiorum (strain ATCC 18683 / 1980 / Ss-1)</name>
    <name type="common">White mold</name>
    <name type="synonym">Whetzelinia sclerotiorum</name>
    <dbReference type="NCBI Taxonomy" id="665079"/>
    <lineage>
        <taxon>Eukaryota</taxon>
        <taxon>Fungi</taxon>
        <taxon>Dikarya</taxon>
        <taxon>Ascomycota</taxon>
        <taxon>Pezizomycotina</taxon>
        <taxon>Leotiomycetes</taxon>
        <taxon>Helotiales</taxon>
        <taxon>Sclerotiniaceae</taxon>
        <taxon>Sclerotinia</taxon>
    </lineage>
</organism>
<dbReference type="KEGG" id="ssl:SS1G_03613"/>
<sequence length="81" mass="9038">MNQEVFIVPSHALPLESKPTVKFLSIRYEGRNTLSTQDPDCLSNEWNNAASKASCAFSSLVLRKNVVEDAKITVCKLKRQA</sequence>
<dbReference type="HOGENOM" id="CLU_2575290_0_0_1"/>
<accession>A7EE73</accession>
<proteinExistence type="predicted"/>
<evidence type="ECO:0000313" key="2">
    <source>
        <dbReference type="Proteomes" id="UP000001312"/>
    </source>
</evidence>
<protein>
    <submittedName>
        <fullName evidence="1">Uncharacterized protein</fullName>
    </submittedName>
</protein>
<dbReference type="RefSeq" id="XP_001595524.1">
    <property type="nucleotide sequence ID" value="XM_001595474.1"/>
</dbReference>
<dbReference type="EMBL" id="CH476624">
    <property type="protein sequence ID" value="EDO01139.1"/>
    <property type="molecule type" value="Genomic_DNA"/>
</dbReference>
<keyword evidence="2" id="KW-1185">Reference proteome</keyword>
<reference evidence="2" key="1">
    <citation type="journal article" date="2011" name="PLoS Genet.">
        <title>Genomic analysis of the necrotrophic fungal pathogens Sclerotinia sclerotiorum and Botrytis cinerea.</title>
        <authorList>
            <person name="Amselem J."/>
            <person name="Cuomo C.A."/>
            <person name="van Kan J.A."/>
            <person name="Viaud M."/>
            <person name="Benito E.P."/>
            <person name="Couloux A."/>
            <person name="Coutinho P.M."/>
            <person name="de Vries R.P."/>
            <person name="Dyer P.S."/>
            <person name="Fillinger S."/>
            <person name="Fournier E."/>
            <person name="Gout L."/>
            <person name="Hahn M."/>
            <person name="Kohn L."/>
            <person name="Lapalu N."/>
            <person name="Plummer K.M."/>
            <person name="Pradier J.M."/>
            <person name="Quevillon E."/>
            <person name="Sharon A."/>
            <person name="Simon A."/>
            <person name="ten Have A."/>
            <person name="Tudzynski B."/>
            <person name="Tudzynski P."/>
            <person name="Wincker P."/>
            <person name="Andrew M."/>
            <person name="Anthouard V."/>
            <person name="Beever R.E."/>
            <person name="Beffa R."/>
            <person name="Benoit I."/>
            <person name="Bouzid O."/>
            <person name="Brault B."/>
            <person name="Chen Z."/>
            <person name="Choquer M."/>
            <person name="Collemare J."/>
            <person name="Cotton P."/>
            <person name="Danchin E.G."/>
            <person name="Da Silva C."/>
            <person name="Gautier A."/>
            <person name="Giraud C."/>
            <person name="Giraud T."/>
            <person name="Gonzalez C."/>
            <person name="Grossetete S."/>
            <person name="Guldener U."/>
            <person name="Henrissat B."/>
            <person name="Howlett B.J."/>
            <person name="Kodira C."/>
            <person name="Kretschmer M."/>
            <person name="Lappartient A."/>
            <person name="Leroch M."/>
            <person name="Levis C."/>
            <person name="Mauceli E."/>
            <person name="Neuveglise C."/>
            <person name="Oeser B."/>
            <person name="Pearson M."/>
            <person name="Poulain J."/>
            <person name="Poussereau N."/>
            <person name="Quesneville H."/>
            <person name="Rascle C."/>
            <person name="Schumacher J."/>
            <person name="Segurens B."/>
            <person name="Sexton A."/>
            <person name="Silva E."/>
            <person name="Sirven C."/>
            <person name="Soanes D.M."/>
            <person name="Talbot N.J."/>
            <person name="Templeton M."/>
            <person name="Yandava C."/>
            <person name="Yarden O."/>
            <person name="Zeng Q."/>
            <person name="Rollins J.A."/>
            <person name="Lebrun M.H."/>
            <person name="Dickman M."/>
        </authorList>
    </citation>
    <scope>NUCLEOTIDE SEQUENCE [LARGE SCALE GENOMIC DNA]</scope>
    <source>
        <strain evidence="2">ATCC 18683 / 1980 / Ss-1</strain>
    </source>
</reference>
<gene>
    <name evidence="1" type="ORF">SS1G_03613</name>
</gene>
<name>A7EE73_SCLS1</name>
<dbReference type="AlphaFoldDB" id="A7EE73"/>
<dbReference type="InParanoid" id="A7EE73"/>
<evidence type="ECO:0000313" key="1">
    <source>
        <dbReference type="EMBL" id="EDO01139.1"/>
    </source>
</evidence>
<dbReference type="Proteomes" id="UP000001312">
    <property type="component" value="Unassembled WGS sequence"/>
</dbReference>